<dbReference type="PROSITE" id="PS00383">
    <property type="entry name" value="TYR_PHOSPHATASE_1"/>
    <property type="match status" value="1"/>
</dbReference>
<name>A0A131ZVX0_SARSC</name>
<dbReference type="InterPro" id="IPR000340">
    <property type="entry name" value="Dual-sp_phosphatase_cat-dom"/>
</dbReference>
<dbReference type="InterPro" id="IPR000387">
    <property type="entry name" value="Tyr_Pase_dom"/>
</dbReference>
<comment type="caution">
    <text evidence="3">The sequence shown here is derived from an EMBL/GenBank/DDBJ whole genome shotgun (WGS) entry which is preliminary data.</text>
</comment>
<feature type="domain" description="Tyrosine-protein phosphatase" evidence="1">
    <location>
        <begin position="1"/>
        <end position="109"/>
    </location>
</feature>
<dbReference type="InterPro" id="IPR020422">
    <property type="entry name" value="TYR_PHOSPHATASE_DUAL_dom"/>
</dbReference>
<dbReference type="Gene3D" id="3.90.190.10">
    <property type="entry name" value="Protein tyrosine phosphatase superfamily"/>
    <property type="match status" value="1"/>
</dbReference>
<evidence type="ECO:0000259" key="2">
    <source>
        <dbReference type="PROSITE" id="PS50056"/>
    </source>
</evidence>
<dbReference type="OrthoDB" id="542013at2759"/>
<dbReference type="EMBL" id="JXLN01003301">
    <property type="protein sequence ID" value="KPM02936.1"/>
    <property type="molecule type" value="Genomic_DNA"/>
</dbReference>
<dbReference type="InterPro" id="IPR016130">
    <property type="entry name" value="Tyr_Pase_AS"/>
</dbReference>
<dbReference type="SUPFAM" id="SSF52799">
    <property type="entry name" value="(Phosphotyrosine protein) phosphatases II"/>
    <property type="match status" value="1"/>
</dbReference>
<evidence type="ECO:0000259" key="1">
    <source>
        <dbReference type="PROSITE" id="PS50054"/>
    </source>
</evidence>
<organism evidence="3 4">
    <name type="scientific">Sarcoptes scabiei</name>
    <name type="common">Itch mite</name>
    <name type="synonym">Acarus scabiei</name>
    <dbReference type="NCBI Taxonomy" id="52283"/>
    <lineage>
        <taxon>Eukaryota</taxon>
        <taxon>Metazoa</taxon>
        <taxon>Ecdysozoa</taxon>
        <taxon>Arthropoda</taxon>
        <taxon>Chelicerata</taxon>
        <taxon>Arachnida</taxon>
        <taxon>Acari</taxon>
        <taxon>Acariformes</taxon>
        <taxon>Sarcoptiformes</taxon>
        <taxon>Astigmata</taxon>
        <taxon>Psoroptidia</taxon>
        <taxon>Sarcoptoidea</taxon>
        <taxon>Sarcoptidae</taxon>
        <taxon>Sarcoptinae</taxon>
        <taxon>Sarcoptes</taxon>
    </lineage>
</organism>
<evidence type="ECO:0000313" key="4">
    <source>
        <dbReference type="Proteomes" id="UP000616769"/>
    </source>
</evidence>
<dbReference type="InterPro" id="IPR029021">
    <property type="entry name" value="Prot-tyrosine_phosphatase-like"/>
</dbReference>
<dbReference type="VEuPathDB" id="VectorBase:SSCA009566"/>
<proteinExistence type="predicted"/>
<accession>A0A131ZVX0</accession>
<dbReference type="InterPro" id="IPR050561">
    <property type="entry name" value="PTP"/>
</dbReference>
<dbReference type="PROSITE" id="PS50054">
    <property type="entry name" value="TYR_PHOSPHATASE_DUAL"/>
    <property type="match status" value="1"/>
</dbReference>
<protein>
    <submittedName>
        <fullName evidence="3">Tyrosine phosphatase domain-containing 1-like protein</fullName>
    </submittedName>
</protein>
<dbReference type="PANTHER" id="PTHR23339">
    <property type="entry name" value="TYROSINE SPECIFIC PROTEIN PHOSPHATASE AND DUAL SPECIFICITY PROTEIN PHOSPHATASE"/>
    <property type="match status" value="1"/>
</dbReference>
<reference evidence="3 4" key="1">
    <citation type="journal article" date="2015" name="Parasit. Vectors">
        <title>Draft genome of the scabies mite.</title>
        <authorList>
            <person name="Rider S.D.Jr."/>
            <person name="Morgan M.S."/>
            <person name="Arlian L.G."/>
        </authorList>
    </citation>
    <scope>NUCLEOTIDE SEQUENCE [LARGE SCALE GENOMIC DNA]</scope>
    <source>
        <strain evidence="3">Arlian Lab</strain>
    </source>
</reference>
<feature type="domain" description="Tyrosine specific protein phosphatases" evidence="2">
    <location>
        <begin position="53"/>
        <end position="109"/>
    </location>
</feature>
<dbReference type="Proteomes" id="UP000616769">
    <property type="component" value="Unassembled WGS sequence"/>
</dbReference>
<dbReference type="AlphaFoldDB" id="A0A131ZVX0"/>
<dbReference type="Pfam" id="PF00782">
    <property type="entry name" value="DSPc"/>
    <property type="match status" value="1"/>
</dbReference>
<sequence length="109" mass="12511">MTLINLQEPGEHSNCGPPLEESSGFSYEPKIFMDNDIYFYNFKWKDFCDISLNSLIDIVKVISFGIEQGKVAIHCHAGLGRTGTLIAAYLIYRYRCEPRKAINFVRSKR</sequence>
<evidence type="ECO:0000313" key="3">
    <source>
        <dbReference type="EMBL" id="KPM02936.1"/>
    </source>
</evidence>
<dbReference type="PROSITE" id="PS50056">
    <property type="entry name" value="TYR_PHOSPHATASE_2"/>
    <property type="match status" value="1"/>
</dbReference>
<gene>
    <name evidence="3" type="ORF">QR98_0013620</name>
</gene>